<keyword evidence="1" id="KW-1133">Transmembrane helix</keyword>
<feature type="transmembrane region" description="Helical" evidence="1">
    <location>
        <begin position="37"/>
        <end position="55"/>
    </location>
</feature>
<dbReference type="EMBL" id="GBXM01014546">
    <property type="protein sequence ID" value="JAH94031.1"/>
    <property type="molecule type" value="Transcribed_RNA"/>
</dbReference>
<sequence>MTVHPHRLYESSQAIIKNTYGTFSCVRVIYPTTAGSLVFFLQLITTAITMIISAVQKWTQQLTRPQRCETQIWSPEKGIPLQLGHQTSRSPQCYVDKTRHSRPPRAVHCKMNNGNYCHFTLAFYFCSWKGRDSKQ</sequence>
<protein>
    <submittedName>
        <fullName evidence="2">Uncharacterized protein</fullName>
    </submittedName>
</protein>
<name>A0A0E9WUX4_ANGAN</name>
<reference evidence="2" key="2">
    <citation type="journal article" date="2015" name="Fish Shellfish Immunol.">
        <title>Early steps in the European eel (Anguilla anguilla)-Vibrio vulnificus interaction in the gills: Role of the RtxA13 toxin.</title>
        <authorList>
            <person name="Callol A."/>
            <person name="Pajuelo D."/>
            <person name="Ebbesson L."/>
            <person name="Teles M."/>
            <person name="MacKenzie S."/>
            <person name="Amaro C."/>
        </authorList>
    </citation>
    <scope>NUCLEOTIDE SEQUENCE</scope>
</reference>
<dbReference type="AlphaFoldDB" id="A0A0E9WUX4"/>
<reference evidence="2" key="1">
    <citation type="submission" date="2014-11" db="EMBL/GenBank/DDBJ databases">
        <authorList>
            <person name="Amaro Gonzalez C."/>
        </authorList>
    </citation>
    <scope>NUCLEOTIDE SEQUENCE</scope>
</reference>
<accession>A0A0E9WUX4</accession>
<proteinExistence type="predicted"/>
<keyword evidence="1" id="KW-0812">Transmembrane</keyword>
<keyword evidence="1" id="KW-0472">Membrane</keyword>
<evidence type="ECO:0000256" key="1">
    <source>
        <dbReference type="SAM" id="Phobius"/>
    </source>
</evidence>
<organism evidence="2">
    <name type="scientific">Anguilla anguilla</name>
    <name type="common">European freshwater eel</name>
    <name type="synonym">Muraena anguilla</name>
    <dbReference type="NCBI Taxonomy" id="7936"/>
    <lineage>
        <taxon>Eukaryota</taxon>
        <taxon>Metazoa</taxon>
        <taxon>Chordata</taxon>
        <taxon>Craniata</taxon>
        <taxon>Vertebrata</taxon>
        <taxon>Euteleostomi</taxon>
        <taxon>Actinopterygii</taxon>
        <taxon>Neopterygii</taxon>
        <taxon>Teleostei</taxon>
        <taxon>Anguilliformes</taxon>
        <taxon>Anguillidae</taxon>
        <taxon>Anguilla</taxon>
    </lineage>
</organism>
<evidence type="ECO:0000313" key="2">
    <source>
        <dbReference type="EMBL" id="JAH94031.1"/>
    </source>
</evidence>